<accession>A0A1F8B5U2</accession>
<keyword evidence="1" id="KW-0732">Signal</keyword>
<dbReference type="EMBL" id="MGHD01000020">
    <property type="protein sequence ID" value="OGM59406.1"/>
    <property type="molecule type" value="Genomic_DNA"/>
</dbReference>
<dbReference type="InterPro" id="IPR006558">
    <property type="entry name" value="LamG-like"/>
</dbReference>
<evidence type="ECO:0000259" key="4">
    <source>
        <dbReference type="SMART" id="SM00560"/>
    </source>
</evidence>
<dbReference type="STRING" id="1802517.A2892_03580"/>
<dbReference type="PANTHER" id="PTHR42535:SF2">
    <property type="entry name" value="CHROMOSOME UNDETERMINED SCAFFOLD_146, WHOLE GENOME SHOTGUN SEQUENCE"/>
    <property type="match status" value="1"/>
</dbReference>
<feature type="domain" description="LamG-like jellyroll fold" evidence="4">
    <location>
        <begin position="2659"/>
        <end position="2798"/>
    </location>
</feature>
<name>A0A1F8B5U2_9BACT</name>
<protein>
    <recommendedName>
        <fullName evidence="4">LamG-like jellyroll fold domain-containing protein</fullName>
    </recommendedName>
</protein>
<evidence type="ECO:0000256" key="3">
    <source>
        <dbReference type="SAM" id="MobiDB-lite"/>
    </source>
</evidence>
<gene>
    <name evidence="5" type="ORF">A2892_03580</name>
</gene>
<dbReference type="SUPFAM" id="SSF49899">
    <property type="entry name" value="Concanavalin A-like lectins/glucanases"/>
    <property type="match status" value="9"/>
</dbReference>
<dbReference type="Proteomes" id="UP000176404">
    <property type="component" value="Unassembled WGS sequence"/>
</dbReference>
<reference evidence="5 6" key="1">
    <citation type="journal article" date="2016" name="Nat. Commun.">
        <title>Thousands of microbial genomes shed light on interconnected biogeochemical processes in an aquifer system.</title>
        <authorList>
            <person name="Anantharaman K."/>
            <person name="Brown C.T."/>
            <person name="Hug L.A."/>
            <person name="Sharon I."/>
            <person name="Castelle C.J."/>
            <person name="Probst A.J."/>
            <person name="Thomas B.C."/>
            <person name="Singh A."/>
            <person name="Wilkins M.J."/>
            <person name="Karaoz U."/>
            <person name="Brodie E.L."/>
            <person name="Williams K.H."/>
            <person name="Hubbard S.S."/>
            <person name="Banfield J.F."/>
        </authorList>
    </citation>
    <scope>NUCLEOTIDE SEQUENCE [LARGE SCALE GENOMIC DNA]</scope>
</reference>
<feature type="compositionally biased region" description="Polar residues" evidence="3">
    <location>
        <begin position="446"/>
        <end position="465"/>
    </location>
</feature>
<dbReference type="Gene3D" id="2.60.120.200">
    <property type="match status" value="9"/>
</dbReference>
<feature type="region of interest" description="Disordered" evidence="3">
    <location>
        <begin position="446"/>
        <end position="474"/>
    </location>
</feature>
<feature type="domain" description="LamG-like jellyroll fold" evidence="4">
    <location>
        <begin position="1717"/>
        <end position="1857"/>
    </location>
</feature>
<evidence type="ECO:0000256" key="1">
    <source>
        <dbReference type="ARBA" id="ARBA00022729"/>
    </source>
</evidence>
<dbReference type="PANTHER" id="PTHR42535">
    <property type="entry name" value="OOKINETE PROTEIN, PUTATIVE-RELATED"/>
    <property type="match status" value="1"/>
</dbReference>
<feature type="domain" description="LamG-like jellyroll fold" evidence="4">
    <location>
        <begin position="2177"/>
        <end position="2318"/>
    </location>
</feature>
<feature type="compositionally biased region" description="Polar residues" evidence="3">
    <location>
        <begin position="2333"/>
        <end position="2349"/>
    </location>
</feature>
<evidence type="ECO:0000313" key="5">
    <source>
        <dbReference type="EMBL" id="OGM59406.1"/>
    </source>
</evidence>
<dbReference type="InterPro" id="IPR013320">
    <property type="entry name" value="ConA-like_dom_sf"/>
</dbReference>
<evidence type="ECO:0000313" key="6">
    <source>
        <dbReference type="Proteomes" id="UP000176404"/>
    </source>
</evidence>
<feature type="domain" description="LamG-like jellyroll fold" evidence="4">
    <location>
        <begin position="2428"/>
        <end position="2567"/>
    </location>
</feature>
<proteinExistence type="predicted"/>
<organism evidence="5 6">
    <name type="scientific">Candidatus Woesebacteria bacterium RIFCSPLOWO2_01_FULL_39_10b</name>
    <dbReference type="NCBI Taxonomy" id="1802517"/>
    <lineage>
        <taxon>Bacteria</taxon>
        <taxon>Candidatus Woeseibacteriota</taxon>
    </lineage>
</organism>
<comment type="caution">
    <text evidence="5">The sequence shown here is derived from an EMBL/GenBank/DDBJ whole genome shotgun (WGS) entry which is preliminary data.</text>
</comment>
<feature type="region of interest" description="Disordered" evidence="3">
    <location>
        <begin position="2333"/>
        <end position="2356"/>
    </location>
</feature>
<evidence type="ECO:0000256" key="2">
    <source>
        <dbReference type="ARBA" id="ARBA00023157"/>
    </source>
</evidence>
<sequence length="2813" mass="303429">MDNSARQASRNISPKGGNKVISRIKHIFKFFTKTRRRKILSLILALLILLTSIRLGFFPSKKAKAASIQLTTTSTTIQVDVPNRYRAIMQKGDTSDYLLIYDRAQNDSSPSNTYEFIGPYIYETAAEYMLRYHNTRKTTILESSNLRVRIRVEGCFDTAASGACLTDGTTALTVTEDYTFTTEGMYVSNITDFKTSGVALDIPGANENGYNFLMIDGDIQDNAFSGTLYYGDGATEGNTAIDATFEETNTYATFPAVDASGYQSAIIGIQRAGWFDQSGGTEDWRIDIGYSGTIDRLHAREGNVTPIGIHSTKWYFLLQPENDLDTEAERESFFNDLTNPDILEFTTGSEWNDAPASPGVEFDGSNDYINVADANSLDLTNTGSIEAWVKPDTVASSESSFGSFSALTAPDGANASDANDGVDITIVGNKIYYAAYLHDDATESFSTSNSNLDGSSQASWTNQTDPDGAGIGDSTSVAVDSDGDKLYYAVLATDGVTESFYTANSNLDGTSLSSWTSQTAPDGCGDADGCSIDMVIVGSKMYFAAYLHSDGTEAFRTANSNLDGTSFSGWTTQTNPGGVPANLTTTSVGIESDGQKLYYATYTNDATSPYAPYFFTAYSDLDGTNFSAWVNQSDPDGGKDYSFIDMVIIGNKLYFAAYMHDASIDDFLTAEADLDGANMTSWTSRGDPGGGIGGGESASPGVATDGKNIYYTAFSHNNEAESLSLASSIVTSHPVISKTDAYELIQTGGGFVFDWAGSPKSFGNIPANQWSYVAITLDGTTLRYYINGSEVRNQPTTTDFSSNANALRMGGNSTYYDGVLDEVRIFDDARTAAEVSQNMFKQVSRSEGGLVSAWRMNENTGTVSHDENDTNNNDGTLTTGPVWSTGFVADHYNEAERTYTIDASGDQVQIDIDAGNDASTLVNDVALNAGDTSFTVDSTTGFPDGGGSTTYYAYIEGDKFSYTDTTATTFTGIPSSGELSVVGHADNSVVSLINRHKPMWKIGKYRKNTKPTSVAMEGSALTEGVDYNLDYKPIAAAFFADQLTWASTLESTTTDVGGNVTQSGCNFVGGKYGKGAECNADSADLSVTVATGTDYNKAKSAVEFWYQPYYNHTDSALHDIFALYYDTDNRINLYKHSTNALELRYEQANTAITYSITSANYSWQAYDWVHIRAEWDDSEALATQQRIYINGVEPATHSDSGTDMDSTVLLSPTTLYIGNSGAGGTSEANGIIDEFRIYNTDTDPDTLAGGGNTADPSEYLFDETSDYTLDFVADDANNRGEYIFIGSDSMFSGINIDLATNGVAGTTPDLNWQYWDGDSWADLESISGFTDGTTNLTSDGAIYWSVNPTNWRPYSVNGSTDLYYIRAHLESGSYTTNPSENLIRTDTLIFQYLRFGGNISSENQTLEIPGYATGSRSVTYWKFDEGYGSTVSDSVGSNNSGTITNAVWKEEGLCWEGKCLYFDGTGDYVSRSDDSDFDFNQNNSFSIEAWVRHPSSISAQNTIAAKFESTGSDGGYKLYLNASGYACFGIDDENSSFPEDSACGTTSLADSKWHHLVGVKNGSSSISLYVDGRLITSDASIQAANSLENNDTFYVGIDGDGSSNAFTGFIDEFKLYRYVRNADEIRSDYIQNAESRGSRASLGIRNYSYLSDGLVGYWKMDESATPSTDSSGNGINGTWNGNTSQAIGKFGSATSFDGTDDYVNMGDQTLYDFSDGQDFTVSAWFYLDSYTSDRAIISNKSSQGVNVGWLLTFDDPIDRLAFAVADGTDEFDVYTGAITTNQWLHVIAVFDDDDTTYTTIYINGVDSKSSTSGTLSLIGNVNPSTVTLQVGGQYNGSNDYHGEIDDARIYSRALSPSEVSALYNWAPGPVGYWKMDEGSGTTLNNTSSVYTDAATIDSTWGWTHGKYGNSAQLLHSTSSTAIRGYVSNPNNYISSTANSFTISGFFRVDDASGLSYWWSQEIIGRTATTNNGACSTMHGLILEATDATTVRASVNIPYQNAGSSCNQATTAGYGTSISLNEWHHTGITFNGSTKLIEYYLDGKLIESVTWGGSGDWTWTDDYIFFGMSEGSPTDAIGVSLDEVKIYNYARTSQQIIEDMNAGHPAPGSPIGSAVAFWKFDEMYGTTANDSIGGNSNLTLSANTRWTTNGKYAAAFNGADNQRLTGTDDSDLEPAASEDFAISAWVKSDGATTAASEYLVSKGGSGAGGYQIYFNTSGQIVCAIDDDATSWPEDSATTTTDYYDTNWHHLVCVRDITADKLYLYVDGKLDAQDTDLSATGSLATTSTFYLNDTNATDGTDEFLGDLDEVKFYRSLLTSDQVKVEYNKASSQLLGATSTDSSGNPTYSKTNEFCPPRSSGSCTPPIAIFPLDENSGTTNVYDRSGSGYTGTLNGSMLASDWINGKFGSGLNLDGTDDDIDTGIASTTVTNSLTFSVWFYSHDAGNIPDTPSTMSQVLVSQRRTSSNPRLDLGLDNNRLAANWWDTDNNQIEGTTVLSANTWYHATLVYDGTDVIIYLNAVRENSGSESSMASASSDNIVLGDANNSGNSQPFDGFLDEARIYDYARTQAQIAWEYSRGAPVGHWKLDECSGTTAYDASGHSNNGTITIGATGSNTSAGSCSSGNSAEAWNNGTSGKRNYSLDFDGTDDYIEVTSPSGLDVRTITISAWVKSNVAGTTYSSAGTVVNRNMTNNGTYQLFLNDSTDDMTFGIRLEGSEATSRNVAADNNLDTSWHHYAGTYDGSNQYLYVDGVLQSTSNSIAGTIDLDGPGALAVGRIPSDSGYFDGQIDEVKIFNYVLTQKQMQTLYNDGVVNFGN</sequence>
<dbReference type="SMART" id="SM00560">
    <property type="entry name" value="LamGL"/>
    <property type="match status" value="5"/>
</dbReference>
<dbReference type="Pfam" id="PF13385">
    <property type="entry name" value="Laminin_G_3"/>
    <property type="match status" value="8"/>
</dbReference>
<feature type="domain" description="LamG-like jellyroll fold" evidence="4">
    <location>
        <begin position="1483"/>
        <end position="1623"/>
    </location>
</feature>
<keyword evidence="2" id="KW-1015">Disulfide bond</keyword>